<dbReference type="PANTHER" id="PTHR10192:SF5">
    <property type="entry name" value="GEPHYRIN"/>
    <property type="match status" value="1"/>
</dbReference>
<evidence type="ECO:0000256" key="4">
    <source>
        <dbReference type="ARBA" id="ARBA00023150"/>
    </source>
</evidence>
<dbReference type="SUPFAM" id="SSF53218">
    <property type="entry name" value="Molybdenum cofactor biosynthesis proteins"/>
    <property type="match status" value="1"/>
</dbReference>
<keyword evidence="6" id="KW-0460">Magnesium</keyword>
<organism evidence="8 9">
    <name type="scientific">Methyloceanibacter marginalis</name>
    <dbReference type="NCBI Taxonomy" id="1774971"/>
    <lineage>
        <taxon>Bacteria</taxon>
        <taxon>Pseudomonadati</taxon>
        <taxon>Pseudomonadota</taxon>
        <taxon>Alphaproteobacteria</taxon>
        <taxon>Hyphomicrobiales</taxon>
        <taxon>Hyphomicrobiaceae</taxon>
        <taxon>Methyloceanibacter</taxon>
    </lineage>
</organism>
<dbReference type="NCBIfam" id="NF045515">
    <property type="entry name" value="Glp_gephyrin"/>
    <property type="match status" value="1"/>
</dbReference>
<name>A0A1E3WCS6_9HYPH</name>
<evidence type="ECO:0000256" key="1">
    <source>
        <dbReference type="ARBA" id="ARBA00002901"/>
    </source>
</evidence>
<dbReference type="PROSITE" id="PS01079">
    <property type="entry name" value="MOCF_BIOSYNTHESIS_2"/>
    <property type="match status" value="1"/>
</dbReference>
<keyword evidence="6" id="KW-0500">Molybdenum</keyword>
<dbReference type="GO" id="GO:0005829">
    <property type="term" value="C:cytosol"/>
    <property type="evidence" value="ECO:0007669"/>
    <property type="project" value="TreeGrafter"/>
</dbReference>
<dbReference type="EMBL" id="LPWD01000122">
    <property type="protein sequence ID" value="ODS03332.1"/>
    <property type="molecule type" value="Genomic_DNA"/>
</dbReference>
<dbReference type="RefSeq" id="WP_069623469.1">
    <property type="nucleotide sequence ID" value="NZ_LPWD01000122.1"/>
</dbReference>
<accession>A0A1E3WCS6</accession>
<gene>
    <name evidence="8" type="ORF">AUC71_10230</name>
</gene>
<comment type="similarity">
    <text evidence="3 6">Belongs to the MoeA family.</text>
</comment>
<dbReference type="Pfam" id="PF03453">
    <property type="entry name" value="MoeA_N"/>
    <property type="match status" value="1"/>
</dbReference>
<dbReference type="InterPro" id="IPR038987">
    <property type="entry name" value="MoeA-like"/>
</dbReference>
<keyword evidence="9" id="KW-1185">Reference proteome</keyword>
<dbReference type="SMART" id="SM00852">
    <property type="entry name" value="MoCF_biosynth"/>
    <property type="match status" value="1"/>
</dbReference>
<evidence type="ECO:0000313" key="9">
    <source>
        <dbReference type="Proteomes" id="UP000095042"/>
    </source>
</evidence>
<dbReference type="PANTHER" id="PTHR10192">
    <property type="entry name" value="MOLYBDOPTERIN BIOSYNTHESIS PROTEIN"/>
    <property type="match status" value="1"/>
</dbReference>
<dbReference type="CDD" id="cd00887">
    <property type="entry name" value="MoeA"/>
    <property type="match status" value="1"/>
</dbReference>
<dbReference type="InterPro" id="IPR005111">
    <property type="entry name" value="MoeA_C_domain_IV"/>
</dbReference>
<dbReference type="InterPro" id="IPR036425">
    <property type="entry name" value="MoaB/Mog-like_dom_sf"/>
</dbReference>
<comment type="cofactor">
    <cofactor evidence="6">
        <name>Mg(2+)</name>
        <dbReference type="ChEBI" id="CHEBI:18420"/>
    </cofactor>
</comment>
<dbReference type="Gene3D" id="3.90.105.10">
    <property type="entry name" value="Molybdopterin biosynthesis moea protein, domain 2"/>
    <property type="match status" value="1"/>
</dbReference>
<dbReference type="OrthoDB" id="9804758at2"/>
<dbReference type="InterPro" id="IPR008284">
    <property type="entry name" value="MoCF_biosynth_CS"/>
</dbReference>
<dbReference type="AlphaFoldDB" id="A0A1E3WCS6"/>
<dbReference type="EC" id="2.10.1.1" evidence="6"/>
<protein>
    <recommendedName>
        <fullName evidence="6">Molybdopterin molybdenumtransferase</fullName>
        <ecNumber evidence="6">2.10.1.1</ecNumber>
    </recommendedName>
</protein>
<dbReference type="InterPro" id="IPR036688">
    <property type="entry name" value="MoeA_C_domain_IV_sf"/>
</dbReference>
<evidence type="ECO:0000313" key="8">
    <source>
        <dbReference type="EMBL" id="ODS03332.1"/>
    </source>
</evidence>
<dbReference type="SUPFAM" id="SSF63867">
    <property type="entry name" value="MoeA C-terminal domain-like"/>
    <property type="match status" value="1"/>
</dbReference>
<feature type="domain" description="MoaB/Mog" evidence="7">
    <location>
        <begin position="203"/>
        <end position="340"/>
    </location>
</feature>
<dbReference type="Gene3D" id="2.40.340.10">
    <property type="entry name" value="MoeA, C-terminal, domain IV"/>
    <property type="match status" value="1"/>
</dbReference>
<comment type="catalytic activity">
    <reaction evidence="5">
        <text>adenylyl-molybdopterin + molybdate = Mo-molybdopterin + AMP + H(+)</text>
        <dbReference type="Rhea" id="RHEA:35047"/>
        <dbReference type="ChEBI" id="CHEBI:15378"/>
        <dbReference type="ChEBI" id="CHEBI:36264"/>
        <dbReference type="ChEBI" id="CHEBI:62727"/>
        <dbReference type="ChEBI" id="CHEBI:71302"/>
        <dbReference type="ChEBI" id="CHEBI:456215"/>
        <dbReference type="EC" id="2.10.1.1"/>
    </reaction>
</comment>
<dbReference type="Pfam" id="PF00994">
    <property type="entry name" value="MoCF_biosynth"/>
    <property type="match status" value="1"/>
</dbReference>
<dbReference type="NCBIfam" id="TIGR00177">
    <property type="entry name" value="molyb_syn"/>
    <property type="match status" value="1"/>
</dbReference>
<evidence type="ECO:0000256" key="2">
    <source>
        <dbReference type="ARBA" id="ARBA00005046"/>
    </source>
</evidence>
<evidence type="ECO:0000256" key="6">
    <source>
        <dbReference type="RuleBase" id="RU365090"/>
    </source>
</evidence>
<dbReference type="GO" id="GO:0046872">
    <property type="term" value="F:metal ion binding"/>
    <property type="evidence" value="ECO:0007669"/>
    <property type="project" value="UniProtKB-UniRule"/>
</dbReference>
<proteinExistence type="inferred from homology"/>
<dbReference type="GO" id="GO:0061599">
    <property type="term" value="F:molybdopterin molybdotransferase activity"/>
    <property type="evidence" value="ECO:0007669"/>
    <property type="project" value="UniProtKB-UniRule"/>
</dbReference>
<reference evidence="8 9" key="1">
    <citation type="journal article" date="2016" name="Environ. Microbiol.">
        <title>New Methyloceanibacter diversity from North Sea sediments includes methanotroph containing solely the soluble methane monooxygenase.</title>
        <authorList>
            <person name="Vekeman B."/>
            <person name="Kerckhof F.M."/>
            <person name="Cremers G."/>
            <person name="de Vos P."/>
            <person name="Vandamme P."/>
            <person name="Boon N."/>
            <person name="Op den Camp H.J."/>
            <person name="Heylen K."/>
        </authorList>
    </citation>
    <scope>NUCLEOTIDE SEQUENCE [LARGE SCALE GENOMIC DNA]</scope>
    <source>
        <strain evidence="8 9">R-67177</strain>
    </source>
</reference>
<dbReference type="Pfam" id="PF03454">
    <property type="entry name" value="MoeA_C"/>
    <property type="match status" value="1"/>
</dbReference>
<evidence type="ECO:0000259" key="7">
    <source>
        <dbReference type="SMART" id="SM00852"/>
    </source>
</evidence>
<dbReference type="Gene3D" id="2.170.190.11">
    <property type="entry name" value="Molybdopterin biosynthesis moea protein, domain 3"/>
    <property type="match status" value="1"/>
</dbReference>
<evidence type="ECO:0000256" key="5">
    <source>
        <dbReference type="ARBA" id="ARBA00047317"/>
    </source>
</evidence>
<dbReference type="InterPro" id="IPR036135">
    <property type="entry name" value="MoeA_linker/N_sf"/>
</dbReference>
<keyword evidence="4 6" id="KW-0501">Molybdenum cofactor biosynthesis</keyword>
<dbReference type="Gene3D" id="3.40.980.10">
    <property type="entry name" value="MoaB/Mog-like domain"/>
    <property type="match status" value="1"/>
</dbReference>
<dbReference type="Proteomes" id="UP000095042">
    <property type="component" value="Unassembled WGS sequence"/>
</dbReference>
<keyword evidence="6" id="KW-0808">Transferase</keyword>
<dbReference type="InterPro" id="IPR001453">
    <property type="entry name" value="MoaB/Mog_dom"/>
</dbReference>
<dbReference type="InterPro" id="IPR005110">
    <property type="entry name" value="MoeA_linker/N"/>
</dbReference>
<dbReference type="GO" id="GO:0006777">
    <property type="term" value="P:Mo-molybdopterin cofactor biosynthetic process"/>
    <property type="evidence" value="ECO:0007669"/>
    <property type="project" value="UniProtKB-UniRule"/>
</dbReference>
<sequence>MTAKSAKPDSKLIDDCFILDKDRLPHQEAIGILKARVHPITGTEQVPLAEACGRFLAEPIVSPRPIPAHDNAAVDGYAFASSDYDAAKGAAFRVIGEAAAGHPFQGSLLSGGAVRIFTGAVVPAGLDTIAMQEDVRVEEREGARGRPCRRDLKAGANRRLAGEDTQPGETLVAAGARLRPQDIASAAATGLGAVHCHAPLKVAVFSTGDEILRPGEAFVDGKVYDANAPMLHGLIRAAGAEAVDLGVLPDTRESVVGALSEASHSFNVIVISGGASQGQEDHVVASIDALGQRHLWQIAIKPGRPMSFGQIGDCVVLGLPGNPVAVFVCFLMYVRPVLTRLAGGVWPEPTRFPVPAAFTQRKKLGRREFWRAKLIRKDGRLLVDKFPRDGSGLISSLREADGFIEVAEDVDEIRIGDVVDFIPFSEFGLDQR</sequence>
<dbReference type="SUPFAM" id="SSF63882">
    <property type="entry name" value="MoeA N-terminal region -like"/>
    <property type="match status" value="1"/>
</dbReference>
<dbReference type="UniPathway" id="UPA00344"/>
<comment type="pathway">
    <text evidence="2 6">Cofactor biosynthesis; molybdopterin biosynthesis.</text>
</comment>
<comment type="caution">
    <text evidence="8">The sequence shown here is derived from an EMBL/GenBank/DDBJ whole genome shotgun (WGS) entry which is preliminary data.</text>
</comment>
<comment type="function">
    <text evidence="1 6">Catalyzes the insertion of molybdate into adenylated molybdopterin with the concomitant release of AMP.</text>
</comment>
<evidence type="ECO:0000256" key="3">
    <source>
        <dbReference type="ARBA" id="ARBA00010763"/>
    </source>
</evidence>
<keyword evidence="6" id="KW-0479">Metal-binding</keyword>